<proteinExistence type="predicted"/>
<evidence type="ECO:0000313" key="3">
    <source>
        <dbReference type="Proteomes" id="UP000664628"/>
    </source>
</evidence>
<keyword evidence="1" id="KW-0812">Transmembrane</keyword>
<feature type="transmembrane region" description="Helical" evidence="1">
    <location>
        <begin position="20"/>
        <end position="44"/>
    </location>
</feature>
<keyword evidence="1" id="KW-0472">Membrane</keyword>
<organism evidence="2 3">
    <name type="scientific">Fibrella forsythiae</name>
    <dbReference type="NCBI Taxonomy" id="2817061"/>
    <lineage>
        <taxon>Bacteria</taxon>
        <taxon>Pseudomonadati</taxon>
        <taxon>Bacteroidota</taxon>
        <taxon>Cytophagia</taxon>
        <taxon>Cytophagales</taxon>
        <taxon>Spirosomataceae</taxon>
        <taxon>Fibrella</taxon>
    </lineage>
</organism>
<dbReference type="EMBL" id="JAFMYW010000003">
    <property type="protein sequence ID" value="MBO0949207.1"/>
    <property type="molecule type" value="Genomic_DNA"/>
</dbReference>
<dbReference type="RefSeq" id="WP_207329188.1">
    <property type="nucleotide sequence ID" value="NZ_JAFMYW010000003.1"/>
</dbReference>
<evidence type="ECO:0000313" key="2">
    <source>
        <dbReference type="EMBL" id="MBO0949207.1"/>
    </source>
</evidence>
<keyword evidence="1" id="KW-1133">Transmembrane helix</keyword>
<feature type="transmembrane region" description="Helical" evidence="1">
    <location>
        <begin position="316"/>
        <end position="339"/>
    </location>
</feature>
<dbReference type="Proteomes" id="UP000664628">
    <property type="component" value="Unassembled WGS sequence"/>
</dbReference>
<feature type="transmembrane region" description="Helical" evidence="1">
    <location>
        <begin position="197"/>
        <end position="222"/>
    </location>
</feature>
<keyword evidence="3" id="KW-1185">Reference proteome</keyword>
<feature type="transmembrane region" description="Helical" evidence="1">
    <location>
        <begin position="158"/>
        <end position="177"/>
    </location>
</feature>
<accession>A0ABS3JGT0</accession>
<name>A0ABS3JGT0_9BACT</name>
<protein>
    <submittedName>
        <fullName evidence="2">Uncharacterized protein</fullName>
    </submittedName>
</protein>
<gene>
    <name evidence="2" type="ORF">J2I46_11480</name>
</gene>
<feature type="transmembrane region" description="Helical" evidence="1">
    <location>
        <begin position="111"/>
        <end position="132"/>
    </location>
</feature>
<feature type="transmembrane region" description="Helical" evidence="1">
    <location>
        <begin position="234"/>
        <end position="254"/>
    </location>
</feature>
<reference evidence="2 3" key="1">
    <citation type="submission" date="2021-03" db="EMBL/GenBank/DDBJ databases">
        <title>Fibrella sp. HMF5405 genome sequencing and assembly.</title>
        <authorList>
            <person name="Kang H."/>
            <person name="Kim H."/>
            <person name="Bae S."/>
            <person name="Joh K."/>
        </authorList>
    </citation>
    <scope>NUCLEOTIDE SEQUENCE [LARGE SCALE GENOMIC DNA]</scope>
    <source>
        <strain evidence="2 3">HMF5405</strain>
    </source>
</reference>
<evidence type="ECO:0000256" key="1">
    <source>
        <dbReference type="SAM" id="Phobius"/>
    </source>
</evidence>
<comment type="caution">
    <text evidence="2">The sequence shown here is derived from an EMBL/GenBank/DDBJ whole genome shotgun (WGS) entry which is preliminary data.</text>
</comment>
<sequence length="482" mass="57025">MDNFEDLSFRLSFFNSIFELLAGYNFAFAGLQIVNHFVNSHLILTARRQYRSSKLTRDATSFSSLTAEAFVVTPEAQEKINSLITRLKEINENYKRFYNTKFLKVKARIKFIPIFIYCGFYCFYILILSGLAETQRAISLNSNAINISGFYSLRNCSFIILFFFNLFSFAYLIIVLLRDWRKRSRYNRAVFISARLLFVRATQFFSLSLLISIGVCLFFKIYIFDSILFELSTFLFSIILSLSPILSLTFWAYAGHRIKFSVNDDVQMAIFQEIHHTASPFARSKFSDFPDFTYYLKASENDNLLKLLYIKGFFKIYWLKLGAILICLTILIGSIYNLVTPKDKEIIQFIELSVNSEYRAYKLLPQLDTAWLDKYYTKDGEGRKKIIERLLYHYNRNEIINNYKNPSGFEFIKGSIIHLNDKRILVETNEYWSNRWYNTKRKKYTYEYTDLAKETQIYILKRENGKWLIDKNNFLGKIQYLN</sequence>